<gene>
    <name evidence="2" type="primary">LOC142161882</name>
</gene>
<reference evidence="1" key="1">
    <citation type="journal article" date="2014" name="Nat. Commun.">
        <title>The tobacco genome sequence and its comparison with those of tomato and potato.</title>
        <authorList>
            <person name="Sierro N."/>
            <person name="Battey J.N."/>
            <person name="Ouadi S."/>
            <person name="Bakaher N."/>
            <person name="Bovet L."/>
            <person name="Willig A."/>
            <person name="Goepfert S."/>
            <person name="Peitsch M.C."/>
            <person name="Ivanov N.V."/>
        </authorList>
    </citation>
    <scope>NUCLEOTIDE SEQUENCE [LARGE SCALE GENOMIC DNA]</scope>
</reference>
<organism evidence="1 2">
    <name type="scientific">Nicotiana tabacum</name>
    <name type="common">Common tobacco</name>
    <dbReference type="NCBI Taxonomy" id="4097"/>
    <lineage>
        <taxon>Eukaryota</taxon>
        <taxon>Viridiplantae</taxon>
        <taxon>Streptophyta</taxon>
        <taxon>Embryophyta</taxon>
        <taxon>Tracheophyta</taxon>
        <taxon>Spermatophyta</taxon>
        <taxon>Magnoliopsida</taxon>
        <taxon>eudicotyledons</taxon>
        <taxon>Gunneridae</taxon>
        <taxon>Pentapetalae</taxon>
        <taxon>asterids</taxon>
        <taxon>lamiids</taxon>
        <taxon>Solanales</taxon>
        <taxon>Solanaceae</taxon>
        <taxon>Nicotianoideae</taxon>
        <taxon>Nicotianeae</taxon>
        <taxon>Nicotiana</taxon>
    </lineage>
</organism>
<dbReference type="RefSeq" id="XP_075073946.1">
    <property type="nucleotide sequence ID" value="XM_075217845.1"/>
</dbReference>
<evidence type="ECO:0000313" key="2">
    <source>
        <dbReference type="RefSeq" id="XP_075073946.1"/>
    </source>
</evidence>
<proteinExistence type="predicted"/>
<keyword evidence="1" id="KW-1185">Reference proteome</keyword>
<protein>
    <submittedName>
        <fullName evidence="2">Uncharacterized protein LOC142161882</fullName>
    </submittedName>
</protein>
<reference evidence="2" key="2">
    <citation type="submission" date="2025-08" db="UniProtKB">
        <authorList>
            <consortium name="RefSeq"/>
        </authorList>
    </citation>
    <scope>IDENTIFICATION</scope>
    <source>
        <tissue evidence="2">Leaf</tissue>
    </source>
</reference>
<dbReference type="Proteomes" id="UP000790787">
    <property type="component" value="Chromosome 1"/>
</dbReference>
<name>A0AC58RMJ4_TOBAC</name>
<sequence>MARTRNSDTDTQDAAQETIATIVAQGITKKARTQKRKEGVEHDEQVPQDPTPTPTAAPTQTTISPEVGQMFNAVNSAMEMFKAFMANQNEKRDKIPPQTNRQNNSEPSRVNGFLKLSPQVFHGSIVDEDPMLWMEGVKKALRVMKVFDDKAVELAAYQLRDVAGAWFDMWEKERDEDDEEDLAAKATEFEQLTQGNKSVQQYYMEFIRLAKHAPHMVKTEKAKIRRFVGSLAYHIKDTTSAAAVGMTAFSSIVGFTKHLEKDRQQRREEKEHNKKSRTTGRFNGTSSRGGRNSSNKESLEPAQFSHQSGGGSSFRRTQSNGNQSRQNQNFRTSSSHSQSHAEQHSHQQSLCGTCKRQHSGQCKLGFHGCYHCGDIGHIKANCPKLQRNFSGGSTRPSSSSATAVAPPQARGSHNQSGHGAGRGADRVTQGGGQPRLFATLDRQSAEASAEVITVRFQFPNEEVLEWKGSSASLVGKFISYLKAQRMIGKGCLAYLAHIINPESEPPALQSVPIVREFPEVFPDDLPGLPPERIIDFDIDLMPGTQPISIPPYRMAPAELNELREQLKDLLDKGFIRPSVSPWGAPVLFVKKKDGSLRMCVDYRQLNKITIKNKYPLPRIDDLFDQLQGAKYFSKIDLRSGYNQLRIRKEDIYKTAFRTRYGHYEFLVMSFGLTNAPAAFMDLMNRVFKPFLDTFIIVFIDDILVYSKSKEEHAEHLRIALQTLKENELYAKFSKCEFWLKDLAFLGHVVSSEGIKVDPQKTEAVKNWPRPTTPTEIRSFLGLAGYYRRFVEGFSSLAAPLTKLTQKAVKFQWSDACEQSFQELKKRLTTAPVLTLPTGSGGFTVYCDASRVGLGCVLMQNGKVIAYASRQLKNHEKNYPTHDLELAAVVFALKIWRYYLYGEHSEVFTDHKSLQYIFKQKELNLR</sequence>
<evidence type="ECO:0000313" key="1">
    <source>
        <dbReference type="Proteomes" id="UP000790787"/>
    </source>
</evidence>
<accession>A0AC58RMJ4</accession>